<feature type="transmembrane region" description="Helical" evidence="17">
    <location>
        <begin position="370"/>
        <end position="388"/>
    </location>
</feature>
<keyword evidence="12 15" id="KW-0408">Iron</keyword>
<dbReference type="InterPro" id="IPR036150">
    <property type="entry name" value="Cyt_b/b6_C_sf"/>
</dbReference>
<dbReference type="Gene3D" id="1.20.810.10">
    <property type="entry name" value="Cytochrome Bc1 Complex, Chain C"/>
    <property type="match status" value="1"/>
</dbReference>
<evidence type="ECO:0000313" key="21">
    <source>
        <dbReference type="Proteomes" id="UP001162793"/>
    </source>
</evidence>
<keyword evidence="13 17" id="KW-0472">Membrane</keyword>
<feature type="binding site" description="axial binding residue" evidence="15">
    <location>
        <position position="102"/>
    </location>
    <ligand>
        <name>heme b</name>
        <dbReference type="ChEBI" id="CHEBI:60344"/>
        <label>b562</label>
    </ligand>
    <ligandPart>
        <name>Fe</name>
        <dbReference type="ChEBI" id="CHEBI:18248"/>
    </ligandPart>
</feature>
<protein>
    <recommendedName>
        <fullName evidence="4 16">Cytochrome b</fullName>
    </recommendedName>
</protein>
<feature type="domain" description="Cytochrome b/b6 N-terminal region profile" evidence="18">
    <location>
        <begin position="12"/>
        <end position="231"/>
    </location>
</feature>
<dbReference type="RefSeq" id="WP_045203112.1">
    <property type="nucleotide sequence ID" value="NZ_CATYKT010000024.1"/>
</dbReference>
<dbReference type="InterPro" id="IPR016174">
    <property type="entry name" value="Di-haem_cyt_TM"/>
</dbReference>
<dbReference type="SUPFAM" id="SSF81648">
    <property type="entry name" value="a domain/subunit of cytochrome bc1 complex (Ubiquinol-cytochrome c reductase)"/>
    <property type="match status" value="1"/>
</dbReference>
<dbReference type="GO" id="GO:0045275">
    <property type="term" value="C:respiratory chain complex III"/>
    <property type="evidence" value="ECO:0007669"/>
    <property type="project" value="InterPro"/>
</dbReference>
<evidence type="ECO:0000259" key="19">
    <source>
        <dbReference type="PROSITE" id="PS51003"/>
    </source>
</evidence>
<evidence type="ECO:0000259" key="18">
    <source>
        <dbReference type="PROSITE" id="PS51002"/>
    </source>
</evidence>
<keyword evidence="21" id="KW-1185">Reference proteome</keyword>
<dbReference type="InterPro" id="IPR048259">
    <property type="entry name" value="Cytochrome_b_N_euk/bac"/>
</dbReference>
<feature type="transmembrane region" description="Helical" evidence="17">
    <location>
        <begin position="427"/>
        <end position="449"/>
    </location>
</feature>
<evidence type="ECO:0000256" key="7">
    <source>
        <dbReference type="ARBA" id="ARBA00022660"/>
    </source>
</evidence>
<comment type="caution">
    <text evidence="20">The sequence shown here is derived from an EMBL/GenBank/DDBJ whole genome shotgun (WGS) entry which is preliminary data.</text>
</comment>
<dbReference type="InterPro" id="IPR005797">
    <property type="entry name" value="Cyt_b/b6_N"/>
</dbReference>
<proteinExistence type="inferred from homology"/>
<dbReference type="InterPro" id="IPR005798">
    <property type="entry name" value="Cyt_b/b6_C"/>
</dbReference>
<evidence type="ECO:0000256" key="10">
    <source>
        <dbReference type="ARBA" id="ARBA00022982"/>
    </source>
</evidence>
<evidence type="ECO:0000256" key="11">
    <source>
        <dbReference type="ARBA" id="ARBA00022989"/>
    </source>
</evidence>
<dbReference type="Pfam" id="PF00032">
    <property type="entry name" value="Cytochrom_B_C"/>
    <property type="match status" value="1"/>
</dbReference>
<dbReference type="PANTHER" id="PTHR19271:SF16">
    <property type="entry name" value="CYTOCHROME B"/>
    <property type="match status" value="1"/>
</dbReference>
<feature type="transmembrane region" description="Helical" evidence="17">
    <location>
        <begin position="298"/>
        <end position="316"/>
    </location>
</feature>
<dbReference type="FunFam" id="1.20.810.10:FF:000004">
    <property type="entry name" value="Cytochrome b"/>
    <property type="match status" value="1"/>
</dbReference>
<comment type="subcellular location">
    <subcellularLocation>
        <location evidence="2">Membrane</location>
        <topology evidence="2">Multi-pass membrane protein</topology>
    </subcellularLocation>
</comment>
<feature type="transmembrane region" description="Helical" evidence="17">
    <location>
        <begin position="346"/>
        <end position="364"/>
    </location>
</feature>
<comment type="function">
    <text evidence="1 16">Component of the ubiquinol-cytochrome c reductase complex (complex III or cytochrome b-c1 complex), which is a respiratory chain that generates an electrochemical potential coupled to ATP synthesis.</text>
</comment>
<feature type="transmembrane region" description="Helical" evidence="17">
    <location>
        <begin position="159"/>
        <end position="178"/>
    </location>
</feature>
<evidence type="ECO:0000256" key="2">
    <source>
        <dbReference type="ARBA" id="ARBA00004141"/>
    </source>
</evidence>
<evidence type="ECO:0000256" key="1">
    <source>
        <dbReference type="ARBA" id="ARBA00002444"/>
    </source>
</evidence>
<dbReference type="PANTHER" id="PTHR19271">
    <property type="entry name" value="CYTOCHROME B"/>
    <property type="match status" value="1"/>
</dbReference>
<keyword evidence="7 16" id="KW-0679">Respiratory chain</keyword>
<organism evidence="20 21">
    <name type="scientific">Ralstonia chuxiongensis</name>
    <dbReference type="NCBI Taxonomy" id="2957504"/>
    <lineage>
        <taxon>Bacteria</taxon>
        <taxon>Pseudomonadati</taxon>
        <taxon>Pseudomonadota</taxon>
        <taxon>Betaproteobacteria</taxon>
        <taxon>Burkholderiales</taxon>
        <taxon>Burkholderiaceae</taxon>
        <taxon>Ralstonia</taxon>
    </lineage>
</organism>
<evidence type="ECO:0000256" key="16">
    <source>
        <dbReference type="RuleBase" id="RU003385"/>
    </source>
</evidence>
<keyword evidence="6 15" id="KW-0349">Heme</keyword>
<dbReference type="PIRSF" id="PIRSF038885">
    <property type="entry name" value="COB"/>
    <property type="match status" value="1"/>
</dbReference>
<dbReference type="PROSITE" id="PS51003">
    <property type="entry name" value="CYTB_CTER"/>
    <property type="match status" value="1"/>
</dbReference>
<evidence type="ECO:0000256" key="6">
    <source>
        <dbReference type="ARBA" id="ARBA00022617"/>
    </source>
</evidence>
<evidence type="ECO:0000313" key="20">
    <source>
        <dbReference type="EMBL" id="MCP1175318.1"/>
    </source>
</evidence>
<sequence>MMAEKKVETTGLLGWIDARFPASELWKAHLSEYYAPKNFNFWYFFGSLALLVLVIQIVTGIFLVMNYKPDGTLNAAGIPVAYASVEFIMREVPWGWLVRYMHSTGASAFFIVVYMHMFRGMLYGSYRKPRELVWIFGCLIFLCLMAEAFMGYLLPWGQMSYWGAQVIVNLFSAIPLIGPDLSLWIRGDYVVSDATLNRFFSFHVIAVPLVLLGLVVAHIIALHEVGSNNPDGVEIKAKKDERGIPLDGIPFHPYYSVHDVVGVAVFLFIFSAIVFFAPEMGGYFLEANNFIPADSLKTPLHIAPVWYFTPFYSMLRATTSDFLPWLWGFIAIMLGLLFVRSKSMKVKGVAVAVAVVLALGFAFIDAKFWGVVVMGGSVVIFFFLPWLDQSPVKSIRYRPGFHKTLLILFVIAFAVLGYLGIQPPSPIGSIISQIGTILYFAFFLAMPIWSQIGTFKPVPERVTFTPH</sequence>
<evidence type="ECO:0000256" key="15">
    <source>
        <dbReference type="PIRSR" id="PIRSR038885-2"/>
    </source>
</evidence>
<feature type="transmembrane region" description="Helical" evidence="17">
    <location>
        <begin position="322"/>
        <end position="339"/>
    </location>
</feature>
<feature type="transmembrane region" description="Helical" evidence="17">
    <location>
        <begin position="400"/>
        <end position="421"/>
    </location>
</feature>
<dbReference type="Pfam" id="PF00033">
    <property type="entry name" value="Cytochrome_B"/>
    <property type="match status" value="1"/>
</dbReference>
<dbReference type="InterPro" id="IPR027387">
    <property type="entry name" value="Cytb/b6-like_sf"/>
</dbReference>
<feature type="transmembrane region" description="Helical" evidence="17">
    <location>
        <begin position="260"/>
        <end position="277"/>
    </location>
</feature>
<dbReference type="SUPFAM" id="SSF81342">
    <property type="entry name" value="Transmembrane di-heme cytochromes"/>
    <property type="match status" value="1"/>
</dbReference>
<feature type="binding site" description="axial binding residue" evidence="15">
    <location>
        <position position="218"/>
    </location>
    <ligand>
        <name>heme b</name>
        <dbReference type="ChEBI" id="CHEBI:60344"/>
        <label>b566</label>
    </ligand>
    <ligandPart>
        <name>Fe</name>
        <dbReference type="ChEBI" id="CHEBI:18248"/>
    </ligandPart>
</feature>
<keyword evidence="10 16" id="KW-0249">Electron transport</keyword>
<evidence type="ECO:0000256" key="13">
    <source>
        <dbReference type="ARBA" id="ARBA00023136"/>
    </source>
</evidence>
<feature type="binding site" evidence="14">
    <location>
        <position position="223"/>
    </location>
    <ligand>
        <name>a ubiquinone</name>
        <dbReference type="ChEBI" id="CHEBI:16389"/>
    </ligand>
</feature>
<evidence type="ECO:0000256" key="5">
    <source>
        <dbReference type="ARBA" id="ARBA00022448"/>
    </source>
</evidence>
<dbReference type="PROSITE" id="PS51002">
    <property type="entry name" value="CYTB_NTER"/>
    <property type="match status" value="1"/>
</dbReference>
<evidence type="ECO:0000256" key="14">
    <source>
        <dbReference type="PIRSR" id="PIRSR038885-1"/>
    </source>
</evidence>
<keyword evidence="9 15" id="KW-0479">Metal-binding</keyword>
<feature type="transmembrane region" description="Helical" evidence="17">
    <location>
        <begin position="41"/>
        <end position="64"/>
    </location>
</feature>
<feature type="transmembrane region" description="Helical" evidence="17">
    <location>
        <begin position="132"/>
        <end position="153"/>
    </location>
</feature>
<reference evidence="21" key="1">
    <citation type="journal article" date="2023" name="Front. Microbiol.">
        <title>Ralstonia chuxiongensis sp. nov., Ralstonia mojiangensis sp. nov., and Ralstonia soli sp. nov., isolated from tobacco fields, are three novel species in the family Burkholderiaceae.</title>
        <authorList>
            <person name="Lu C.H."/>
            <person name="Zhang Y.Y."/>
            <person name="Jiang N."/>
            <person name="Chen W."/>
            <person name="Shao X."/>
            <person name="Zhao Z.M."/>
            <person name="Lu W.L."/>
            <person name="Hu X."/>
            <person name="Xi Y.X."/>
            <person name="Zou S.Y."/>
            <person name="Wei Q.J."/>
            <person name="Lin Z.L."/>
            <person name="Gong L."/>
            <person name="Gai X.T."/>
            <person name="Zhang L.Q."/>
            <person name="Li J.Y."/>
            <person name="Jin Y."/>
            <person name="Xia Z.Y."/>
        </authorList>
    </citation>
    <scope>NUCLEOTIDE SEQUENCE [LARGE SCALE GENOMIC DNA]</scope>
    <source>
        <strain evidence="21">21YRMH01-3</strain>
    </source>
</reference>
<keyword evidence="8 16" id="KW-0812">Transmembrane</keyword>
<gene>
    <name evidence="20" type="ORF">NKG59_23380</name>
</gene>
<comment type="similarity">
    <text evidence="16">Belongs to the cytochrome b family.</text>
</comment>
<dbReference type="GO" id="GO:0008121">
    <property type="term" value="F:quinol-cytochrome-c reductase activity"/>
    <property type="evidence" value="ECO:0007669"/>
    <property type="project" value="InterPro"/>
</dbReference>
<feature type="binding site" description="axial binding residue" evidence="15">
    <location>
        <position position="203"/>
    </location>
    <ligand>
        <name>heme b</name>
        <dbReference type="ChEBI" id="CHEBI:60344"/>
        <label>b562</label>
    </ligand>
    <ligandPart>
        <name>Fe</name>
        <dbReference type="ChEBI" id="CHEBI:18248"/>
    </ligandPart>
</feature>
<name>A0AA42BKQ0_9RALS</name>
<feature type="domain" description="Cytochrome b/b6 C-terminal region profile" evidence="19">
    <location>
        <begin position="241"/>
        <end position="460"/>
    </location>
</feature>
<evidence type="ECO:0000256" key="9">
    <source>
        <dbReference type="ARBA" id="ARBA00022723"/>
    </source>
</evidence>
<evidence type="ECO:0000256" key="4">
    <source>
        <dbReference type="ARBA" id="ARBA00013531"/>
    </source>
</evidence>
<dbReference type="CDD" id="cd00284">
    <property type="entry name" value="Cytochrome_b_N"/>
    <property type="match status" value="1"/>
</dbReference>
<feature type="transmembrane region" description="Helical" evidence="17">
    <location>
        <begin position="199"/>
        <end position="221"/>
    </location>
</feature>
<evidence type="ECO:0000256" key="12">
    <source>
        <dbReference type="ARBA" id="ARBA00023004"/>
    </source>
</evidence>
<evidence type="ECO:0000256" key="8">
    <source>
        <dbReference type="ARBA" id="ARBA00022692"/>
    </source>
</evidence>
<comment type="cofactor">
    <cofactor evidence="16">
        <name>heme b</name>
        <dbReference type="ChEBI" id="CHEBI:60344"/>
    </cofactor>
    <text evidence="16">Binds 2 heme groups non-covalently.</text>
</comment>
<comment type="cofactor">
    <cofactor evidence="15">
        <name>heme</name>
        <dbReference type="ChEBI" id="CHEBI:30413"/>
    </cofactor>
    <text evidence="15">Binds 2 heme groups non-covalently.</text>
</comment>
<keyword evidence="5 16" id="KW-0813">Transport</keyword>
<dbReference type="EMBL" id="JAMYWC010000008">
    <property type="protein sequence ID" value="MCP1175318.1"/>
    <property type="molecule type" value="Genomic_DNA"/>
</dbReference>
<feature type="transmembrane region" description="Helical" evidence="17">
    <location>
        <begin position="100"/>
        <end position="120"/>
    </location>
</feature>
<dbReference type="GO" id="GO:0016491">
    <property type="term" value="F:oxidoreductase activity"/>
    <property type="evidence" value="ECO:0007669"/>
    <property type="project" value="InterPro"/>
</dbReference>
<dbReference type="Proteomes" id="UP001162793">
    <property type="component" value="Unassembled WGS sequence"/>
</dbReference>
<dbReference type="GO" id="GO:0046872">
    <property type="term" value="F:metal ion binding"/>
    <property type="evidence" value="ECO:0007669"/>
    <property type="project" value="UniProtKB-KW"/>
</dbReference>
<keyword evidence="11 17" id="KW-1133">Transmembrane helix</keyword>
<evidence type="ECO:0000256" key="3">
    <source>
        <dbReference type="ARBA" id="ARBA00011649"/>
    </source>
</evidence>
<accession>A0AA42BKQ0</accession>
<evidence type="ECO:0000256" key="17">
    <source>
        <dbReference type="SAM" id="Phobius"/>
    </source>
</evidence>
<dbReference type="GO" id="GO:0022904">
    <property type="term" value="P:respiratory electron transport chain"/>
    <property type="evidence" value="ECO:0007669"/>
    <property type="project" value="InterPro"/>
</dbReference>
<comment type="subunit">
    <text evidence="3 16">The main subunits of complex b-c1 are: cytochrome b, cytochrome c1 and the Rieske protein.</text>
</comment>
<dbReference type="InterPro" id="IPR030689">
    <property type="entry name" value="Cytochrome_b"/>
</dbReference>
<feature type="binding site" description="axial binding residue" evidence="15">
    <location>
        <position position="116"/>
    </location>
    <ligand>
        <name>heme b</name>
        <dbReference type="ChEBI" id="CHEBI:60344"/>
        <label>b566</label>
    </ligand>
    <ligandPart>
        <name>Fe</name>
        <dbReference type="ChEBI" id="CHEBI:18248"/>
    </ligandPart>
</feature>
<dbReference type="AlphaFoldDB" id="A0AA42BKQ0"/>